<keyword evidence="2" id="KW-1185">Reference proteome</keyword>
<gene>
    <name evidence="1" type="ORF">LMG7974_01901</name>
</gene>
<evidence type="ECO:0000313" key="1">
    <source>
        <dbReference type="EMBL" id="CAD7289818.1"/>
    </source>
</evidence>
<accession>A0ABN7KCM3</accession>
<name>A0ABN7KCM3_9BACT</name>
<proteinExistence type="predicted"/>
<sequence>MIISKEHFLNNIWIEIQENYNQDNKLAASSYTTFGFSIGIAGDIKGSNT</sequence>
<comment type="caution">
    <text evidence="1">The sequence shown here is derived from an EMBL/GenBank/DDBJ whole genome shotgun (WGS) entry which is preliminary data.</text>
</comment>
<evidence type="ECO:0000313" key="2">
    <source>
        <dbReference type="Proteomes" id="UP000789803"/>
    </source>
</evidence>
<dbReference type="RefSeq" id="WP_229933672.1">
    <property type="nucleotide sequence ID" value="NZ_CAJHOF010000033.1"/>
</dbReference>
<dbReference type="Proteomes" id="UP000789803">
    <property type="component" value="Unassembled WGS sequence"/>
</dbReference>
<protein>
    <submittedName>
        <fullName evidence="1">Uncharacterized protein</fullName>
    </submittedName>
</protein>
<reference evidence="1 2" key="1">
    <citation type="submission" date="2020-11" db="EMBL/GenBank/DDBJ databases">
        <authorList>
            <person name="Peeters C."/>
        </authorList>
    </citation>
    <scope>NUCLEOTIDE SEQUENCE [LARGE SCALE GENOMIC DNA]</scope>
    <source>
        <strain evidence="1 2">LMG 7974</strain>
    </source>
</reference>
<dbReference type="EMBL" id="CAJHOF010000033">
    <property type="protein sequence ID" value="CAD7289818.1"/>
    <property type="molecule type" value="Genomic_DNA"/>
</dbReference>
<organism evidence="1 2">
    <name type="scientific">Campylobacter majalis</name>
    <dbReference type="NCBI Taxonomy" id="2790656"/>
    <lineage>
        <taxon>Bacteria</taxon>
        <taxon>Pseudomonadati</taxon>
        <taxon>Campylobacterota</taxon>
        <taxon>Epsilonproteobacteria</taxon>
        <taxon>Campylobacterales</taxon>
        <taxon>Campylobacteraceae</taxon>
        <taxon>Campylobacter</taxon>
    </lineage>
</organism>